<dbReference type="AlphaFoldDB" id="A0A2G9P360"/>
<evidence type="ECO:0000313" key="2">
    <source>
        <dbReference type="Proteomes" id="UP000228934"/>
    </source>
</evidence>
<dbReference type="EMBL" id="KV923373">
    <property type="protein sequence ID" value="PIN97765.1"/>
    <property type="molecule type" value="Genomic_DNA"/>
</dbReference>
<keyword evidence="2" id="KW-1185">Reference proteome</keyword>
<dbReference type="Proteomes" id="UP000228934">
    <property type="component" value="Unassembled WGS sequence"/>
</dbReference>
<name>A0A2G9P360_AQUCT</name>
<accession>A0A2G9P360</accession>
<reference evidence="1" key="2">
    <citation type="submission" date="2017-08" db="EMBL/GenBank/DDBJ databases">
        <title>Assembly of the North American Bullfrog Genome.</title>
        <authorList>
            <person name="Warren R.L."/>
            <person name="Vandervalk B.P."/>
            <person name="Kucuk E."/>
            <person name="Birol I."/>
            <person name="Helbing C."/>
            <person name="Pandoh P."/>
            <person name="Behsaz B."/>
            <person name="Mohamadi H."/>
            <person name="Chu J."/>
            <person name="Jackman S."/>
            <person name="Hammond S.A."/>
            <person name="Veldhoen N."/>
            <person name="Kirk H."/>
            <person name="Zhao Y."/>
            <person name="Coope R."/>
            <person name="Pleasance S."/>
            <person name="Moore R."/>
            <person name="Holt R."/>
        </authorList>
    </citation>
    <scope>NUCLEOTIDE SEQUENCE</scope>
    <source>
        <strain evidence="1">Bruno</strain>
        <tissue evidence="1">Liver</tissue>
    </source>
</reference>
<protein>
    <submittedName>
        <fullName evidence="1">Uncharacterized protein</fullName>
    </submittedName>
</protein>
<proteinExistence type="predicted"/>
<sequence length="120" mass="12891">MHSLHEGKTPSVNIFPPPPILIQHSPLSLITRQIGSSGNSWLLLLSIKSCDKVVGAGPSRIVCVYGCKQHSSGSSLQECSHRKRFPMGTLDEEEQPGEPAGDPITEEVQGALCKTIAQSM</sequence>
<reference evidence="2" key="1">
    <citation type="journal article" date="2017" name="Nat. Commun.">
        <title>The North American bullfrog draft genome provides insight into hormonal regulation of long noncoding RNA.</title>
        <authorList>
            <person name="Hammond S.A."/>
            <person name="Warren R.L."/>
            <person name="Vandervalk B.P."/>
            <person name="Kucuk E."/>
            <person name="Khan H."/>
            <person name="Gibb E.A."/>
            <person name="Pandoh P."/>
            <person name="Kirk H."/>
            <person name="Zhao Y."/>
            <person name="Jones M."/>
            <person name="Mungall A.J."/>
            <person name="Coope R."/>
            <person name="Pleasance S."/>
            <person name="Moore R.A."/>
            <person name="Holt R.A."/>
            <person name="Round J.M."/>
            <person name="Ohora S."/>
            <person name="Walle B.V."/>
            <person name="Veldhoen N."/>
            <person name="Helbing C.C."/>
            <person name="Birol I."/>
        </authorList>
    </citation>
    <scope>NUCLEOTIDE SEQUENCE [LARGE SCALE GENOMIC DNA]</scope>
</reference>
<gene>
    <name evidence="1" type="ORF">AB205_0218760</name>
</gene>
<organism evidence="1 2">
    <name type="scientific">Aquarana catesbeiana</name>
    <name type="common">American bullfrog</name>
    <name type="synonym">Rana catesbeiana</name>
    <dbReference type="NCBI Taxonomy" id="8400"/>
    <lineage>
        <taxon>Eukaryota</taxon>
        <taxon>Metazoa</taxon>
        <taxon>Chordata</taxon>
        <taxon>Craniata</taxon>
        <taxon>Vertebrata</taxon>
        <taxon>Euteleostomi</taxon>
        <taxon>Amphibia</taxon>
        <taxon>Batrachia</taxon>
        <taxon>Anura</taxon>
        <taxon>Neobatrachia</taxon>
        <taxon>Ranoidea</taxon>
        <taxon>Ranidae</taxon>
        <taxon>Aquarana</taxon>
    </lineage>
</organism>
<dbReference type="EMBL" id="KV923373">
    <property type="protein sequence ID" value="PIN97766.1"/>
    <property type="molecule type" value="Genomic_DNA"/>
</dbReference>
<evidence type="ECO:0000313" key="1">
    <source>
        <dbReference type="EMBL" id="PIN97766.1"/>
    </source>
</evidence>